<dbReference type="AlphaFoldDB" id="A0AA48QWR7"/>
<keyword evidence="2" id="KW-0436">Ligase</keyword>
<keyword evidence="8" id="KW-1185">Reference proteome</keyword>
<protein>
    <recommendedName>
        <fullName evidence="9">Acetyl-CoA synthetase-like protein</fullName>
    </recommendedName>
</protein>
<dbReference type="GeneID" id="85496496"/>
<keyword evidence="4" id="KW-0443">Lipid metabolism</keyword>
<comment type="similarity">
    <text evidence="1">Belongs to the ATP-dependent AMP-binding enzyme family.</text>
</comment>
<dbReference type="PANTHER" id="PTHR43859">
    <property type="entry name" value="ACYL-ACTIVATING ENZYME"/>
    <property type="match status" value="1"/>
</dbReference>
<keyword evidence="3" id="KW-0276">Fatty acid metabolism</keyword>
<dbReference type="InterPro" id="IPR025110">
    <property type="entry name" value="AMP-bd_C"/>
</dbReference>
<dbReference type="PANTHER" id="PTHR43859:SF4">
    <property type="entry name" value="BUTANOATE--COA LIGASE AAE1-RELATED"/>
    <property type="match status" value="1"/>
</dbReference>
<evidence type="ECO:0000313" key="8">
    <source>
        <dbReference type="Proteomes" id="UP001233271"/>
    </source>
</evidence>
<feature type="domain" description="AMP-dependent synthetase/ligase" evidence="5">
    <location>
        <begin position="61"/>
        <end position="439"/>
    </location>
</feature>
<evidence type="ECO:0000259" key="5">
    <source>
        <dbReference type="Pfam" id="PF00501"/>
    </source>
</evidence>
<organism evidence="7 8">
    <name type="scientific">Cutaneotrichosporon cavernicola</name>
    <dbReference type="NCBI Taxonomy" id="279322"/>
    <lineage>
        <taxon>Eukaryota</taxon>
        <taxon>Fungi</taxon>
        <taxon>Dikarya</taxon>
        <taxon>Basidiomycota</taxon>
        <taxon>Agaricomycotina</taxon>
        <taxon>Tremellomycetes</taxon>
        <taxon>Trichosporonales</taxon>
        <taxon>Trichosporonaceae</taxon>
        <taxon>Cutaneotrichosporon</taxon>
    </lineage>
</organism>
<dbReference type="InterPro" id="IPR020845">
    <property type="entry name" value="AMP-binding_CS"/>
</dbReference>
<evidence type="ECO:0000256" key="4">
    <source>
        <dbReference type="ARBA" id="ARBA00023098"/>
    </source>
</evidence>
<dbReference type="InterPro" id="IPR045851">
    <property type="entry name" value="AMP-bd_C_sf"/>
</dbReference>
<dbReference type="SUPFAM" id="SSF56801">
    <property type="entry name" value="Acetyl-CoA synthetase-like"/>
    <property type="match status" value="1"/>
</dbReference>
<dbReference type="Gene3D" id="3.40.50.12780">
    <property type="entry name" value="N-terminal domain of ligase-like"/>
    <property type="match status" value="1"/>
</dbReference>
<evidence type="ECO:0000256" key="2">
    <source>
        <dbReference type="ARBA" id="ARBA00022598"/>
    </source>
</evidence>
<evidence type="ECO:0000259" key="6">
    <source>
        <dbReference type="Pfam" id="PF13193"/>
    </source>
</evidence>
<dbReference type="PROSITE" id="PS00455">
    <property type="entry name" value="AMP_BINDING"/>
    <property type="match status" value="1"/>
</dbReference>
<evidence type="ECO:0008006" key="9">
    <source>
        <dbReference type="Google" id="ProtNLM"/>
    </source>
</evidence>
<evidence type="ECO:0000256" key="1">
    <source>
        <dbReference type="ARBA" id="ARBA00006432"/>
    </source>
</evidence>
<feature type="domain" description="AMP-binding enzyme C-terminal" evidence="6">
    <location>
        <begin position="490"/>
        <end position="572"/>
    </location>
</feature>
<reference evidence="7" key="1">
    <citation type="journal article" date="2023" name="BMC Genomics">
        <title>Chromosome-level genome assemblies of Cutaneotrichosporon spp. (Trichosporonales, Basidiomycota) reveal imbalanced evolution between nucleotide sequences and chromosome synteny.</title>
        <authorList>
            <person name="Kobayashi Y."/>
            <person name="Kayamori A."/>
            <person name="Aoki K."/>
            <person name="Shiwa Y."/>
            <person name="Matsutani M."/>
            <person name="Fujita N."/>
            <person name="Sugita T."/>
            <person name="Iwasaki W."/>
            <person name="Tanaka N."/>
            <person name="Takashima M."/>
        </authorList>
    </citation>
    <scope>NUCLEOTIDE SEQUENCE</scope>
    <source>
        <strain evidence="7">HIS019</strain>
    </source>
</reference>
<evidence type="ECO:0000256" key="3">
    <source>
        <dbReference type="ARBA" id="ARBA00022832"/>
    </source>
</evidence>
<dbReference type="Proteomes" id="UP001233271">
    <property type="component" value="Chromosome 5"/>
</dbReference>
<dbReference type="Pfam" id="PF13193">
    <property type="entry name" value="AMP-binding_C"/>
    <property type="match status" value="1"/>
</dbReference>
<accession>A0AA48QWR7</accession>
<dbReference type="Pfam" id="PF00501">
    <property type="entry name" value="AMP-binding"/>
    <property type="match status" value="1"/>
</dbReference>
<gene>
    <name evidence="7" type="ORF">CcaverHIS019_0502540</name>
</gene>
<name>A0AA48QWR7_9TREE</name>
<dbReference type="Gene3D" id="3.30.300.30">
    <property type="match status" value="1"/>
</dbReference>
<sequence>MSDQNDASQAQAAARLQHIGNQLDGEQAFFNPNRLKFAAGMPRGRAVNNTPLNPLTFLLRSAYIRPQRIAMKHPAIGVEWTYAEWAMRVCALAYGLKKRGIKPGERVAVICPNAPMILDLIQALPAIHGVIVPMNIRLTKPEVNYILEHSGSVMVVVDHEFAHLADDFKGPVIVSKDSGGRDPSCQYEQLIDEGRHEADTVGWPGHTLIEDEESDYAICYTSGTTGRPKGVVTTYRGTYLAALSNAAESRIFTESNYLWILPAFHAIGWTFPFAITAASAGQVCLRSVGDYSPIWESITRDKISHYCGAPTVQIGICNHPQARKVPHDIRTMIAGAAPSAFLIKTLEKLNINVIHVYGLTETYGPITNCIQHPEWAVDLDEDEFYRRKAMQGHAFVGSDEARVIRPDSDPSKGYEDVTPNGKEVGEIVMRGNIVMKEYWKNPEATAEAFEGGWFHSGDLAVRMPYGMISIQDRSKDIIISGGENASSLSIESAIYQHPDVLECAVVARPHEKFGERAHSFIILRPHAQAKWAGKEDEFNVDLKAFVKPLLPGFARPEWVEVVPELPKTSTGKIQKHELRKRFSSIIPSQ</sequence>
<evidence type="ECO:0000313" key="7">
    <source>
        <dbReference type="EMBL" id="BEI92626.1"/>
    </source>
</evidence>
<dbReference type="GO" id="GO:0006631">
    <property type="term" value="P:fatty acid metabolic process"/>
    <property type="evidence" value="ECO:0007669"/>
    <property type="project" value="UniProtKB-KW"/>
</dbReference>
<dbReference type="EMBL" id="AP028216">
    <property type="protein sequence ID" value="BEI92626.1"/>
    <property type="molecule type" value="Genomic_DNA"/>
</dbReference>
<dbReference type="InterPro" id="IPR000873">
    <property type="entry name" value="AMP-dep_synth/lig_dom"/>
</dbReference>
<dbReference type="InterPro" id="IPR042099">
    <property type="entry name" value="ANL_N_sf"/>
</dbReference>
<proteinExistence type="inferred from homology"/>
<dbReference type="RefSeq" id="XP_060457891.1">
    <property type="nucleotide sequence ID" value="XM_060601393.1"/>
</dbReference>
<dbReference type="GO" id="GO:0016874">
    <property type="term" value="F:ligase activity"/>
    <property type="evidence" value="ECO:0007669"/>
    <property type="project" value="UniProtKB-KW"/>
</dbReference>
<dbReference type="KEGG" id="ccac:CcaHIS019_0502540"/>